<organism evidence="2 3">
    <name type="scientific">Actinoplanes nipponensis</name>
    <dbReference type="NCBI Taxonomy" id="135950"/>
    <lineage>
        <taxon>Bacteria</taxon>
        <taxon>Bacillati</taxon>
        <taxon>Actinomycetota</taxon>
        <taxon>Actinomycetes</taxon>
        <taxon>Micromonosporales</taxon>
        <taxon>Micromonosporaceae</taxon>
        <taxon>Actinoplanes</taxon>
    </lineage>
</organism>
<dbReference type="AlphaFoldDB" id="A0A919JNB2"/>
<gene>
    <name evidence="2" type="ORF">Ani05nite_60210</name>
</gene>
<dbReference type="Proteomes" id="UP000647172">
    <property type="component" value="Unassembled WGS sequence"/>
</dbReference>
<sequence length="470" mass="51898">MDEPKSQPTADLVTTRKKAGATPNGKLTEARLRLLSPTGSGQPMSRQELAEAVNTWQWEHEKAKDHLDENDIGAYERGEYRWPRRRRRDGLRAVTGARTDAELGFYRNRRLSSARATTAVAEAANHDDGQAATLSERVDRRALIKYVAAAGARLAVAPALMLDDLDRIEAVGRDSHGYGDETLVAFLTGKLAESAGDDGLHGPRYALPTVLGIISTVQRKARSVDWGTRRPLMRVGAQASEFAGWLYRDLGHPVAAEYWRDRASEWAMEATDYAMPGYILVKKSQASWDNRDVARMLGLAEAAQEGPWRLPARIMAEAVQQQARGLAMMQTSRQKVDDTLKRARELLEQGAGEKSTLAAHYDGELFKLQTAICYGESGRPEKAAEIYEATLRSDAFSARDFGYFSALRAQNLASIQQPDVAASIGCTAFSAAMIAGSVRTVQELSRLRDHLHPWWKRPAVASFAQLMEAV</sequence>
<evidence type="ECO:0000313" key="3">
    <source>
        <dbReference type="Proteomes" id="UP000647172"/>
    </source>
</evidence>
<name>A0A919JNB2_9ACTN</name>
<dbReference type="EMBL" id="BOMQ01000070">
    <property type="protein sequence ID" value="GIE52487.1"/>
    <property type="molecule type" value="Genomic_DNA"/>
</dbReference>
<evidence type="ECO:0000313" key="2">
    <source>
        <dbReference type="EMBL" id="GIE52487.1"/>
    </source>
</evidence>
<dbReference type="RefSeq" id="WP_203773975.1">
    <property type="nucleotide sequence ID" value="NZ_BAAAYJ010000087.1"/>
</dbReference>
<reference evidence="2" key="1">
    <citation type="submission" date="2021-01" db="EMBL/GenBank/DDBJ databases">
        <title>Whole genome shotgun sequence of Actinoplanes nipponensis NBRC 14063.</title>
        <authorList>
            <person name="Komaki H."/>
            <person name="Tamura T."/>
        </authorList>
    </citation>
    <scope>NUCLEOTIDE SEQUENCE</scope>
    <source>
        <strain evidence="2">NBRC 14063</strain>
    </source>
</reference>
<proteinExistence type="predicted"/>
<feature type="region of interest" description="Disordered" evidence="1">
    <location>
        <begin position="1"/>
        <end position="27"/>
    </location>
</feature>
<keyword evidence="3" id="KW-1185">Reference proteome</keyword>
<evidence type="ECO:0000256" key="1">
    <source>
        <dbReference type="SAM" id="MobiDB-lite"/>
    </source>
</evidence>
<accession>A0A919JNB2</accession>
<protein>
    <submittedName>
        <fullName evidence="2">Uncharacterized protein</fullName>
    </submittedName>
</protein>
<comment type="caution">
    <text evidence="2">The sequence shown here is derived from an EMBL/GenBank/DDBJ whole genome shotgun (WGS) entry which is preliminary data.</text>
</comment>